<dbReference type="PROSITE" id="PS01124">
    <property type="entry name" value="HTH_ARAC_FAMILY_2"/>
    <property type="match status" value="1"/>
</dbReference>
<dbReference type="Proteomes" id="UP000616346">
    <property type="component" value="Unassembled WGS sequence"/>
</dbReference>
<dbReference type="InterPro" id="IPR020449">
    <property type="entry name" value="Tscrpt_reg_AraC-type_HTH"/>
</dbReference>
<dbReference type="RefSeq" id="WP_191710139.1">
    <property type="nucleotide sequence ID" value="NZ_JACSPQ010000006.1"/>
</dbReference>
<organism evidence="5 6">
    <name type="scientific">Phocaeicola faecium</name>
    <dbReference type="NCBI Taxonomy" id="2762213"/>
    <lineage>
        <taxon>Bacteria</taxon>
        <taxon>Pseudomonadati</taxon>
        <taxon>Bacteroidota</taxon>
        <taxon>Bacteroidia</taxon>
        <taxon>Bacteroidales</taxon>
        <taxon>Bacteroidaceae</taxon>
        <taxon>Phocaeicola</taxon>
    </lineage>
</organism>
<feature type="domain" description="HTH araC/xylS-type" evidence="4">
    <location>
        <begin position="1"/>
        <end position="44"/>
    </location>
</feature>
<dbReference type="SUPFAM" id="SSF46689">
    <property type="entry name" value="Homeodomain-like"/>
    <property type="match status" value="1"/>
</dbReference>
<evidence type="ECO:0000313" key="6">
    <source>
        <dbReference type="Proteomes" id="UP000616346"/>
    </source>
</evidence>
<evidence type="ECO:0000256" key="2">
    <source>
        <dbReference type="ARBA" id="ARBA00023125"/>
    </source>
</evidence>
<keyword evidence="3" id="KW-0804">Transcription</keyword>
<gene>
    <name evidence="5" type="ORF">H9626_07890</name>
</gene>
<keyword evidence="1" id="KW-0805">Transcription regulation</keyword>
<accession>A0ABR8VBI8</accession>
<evidence type="ECO:0000313" key="5">
    <source>
        <dbReference type="EMBL" id="MBD8002134.1"/>
    </source>
</evidence>
<dbReference type="Gene3D" id="1.10.10.60">
    <property type="entry name" value="Homeodomain-like"/>
    <property type="match status" value="1"/>
</dbReference>
<keyword evidence="2" id="KW-0238">DNA-binding</keyword>
<dbReference type="PRINTS" id="PR00032">
    <property type="entry name" value="HTHARAC"/>
</dbReference>
<dbReference type="InterPro" id="IPR018060">
    <property type="entry name" value="HTH_AraC"/>
</dbReference>
<sequence>MLPHIGRNKSVKEVANEAGFDNLSFFGKYVRREPGVSPREYRQEKGHLIINHLSYPFTLPHEMGDTCGRTAPRFE</sequence>
<dbReference type="InterPro" id="IPR009057">
    <property type="entry name" value="Homeodomain-like_sf"/>
</dbReference>
<name>A0ABR8VBI8_9BACT</name>
<evidence type="ECO:0000259" key="4">
    <source>
        <dbReference type="PROSITE" id="PS01124"/>
    </source>
</evidence>
<evidence type="ECO:0000256" key="1">
    <source>
        <dbReference type="ARBA" id="ARBA00023015"/>
    </source>
</evidence>
<keyword evidence="6" id="KW-1185">Reference proteome</keyword>
<reference evidence="5 6" key="1">
    <citation type="submission" date="2020-08" db="EMBL/GenBank/DDBJ databases">
        <title>A Genomic Blueprint of the Chicken Gut Microbiome.</title>
        <authorList>
            <person name="Gilroy R."/>
            <person name="Ravi A."/>
            <person name="Getino M."/>
            <person name="Pursley I."/>
            <person name="Horton D.L."/>
            <person name="Alikhan N.-F."/>
            <person name="Baker D."/>
            <person name="Gharbi K."/>
            <person name="Hall N."/>
            <person name="Watson M."/>
            <person name="Adriaenssens E.M."/>
            <person name="Foster-Nyarko E."/>
            <person name="Jarju S."/>
            <person name="Secka A."/>
            <person name="Antonio M."/>
            <person name="Oren A."/>
            <person name="Chaudhuri R."/>
            <person name="La Ragione R.M."/>
            <person name="Hildebrand F."/>
            <person name="Pallen M.J."/>
        </authorList>
    </citation>
    <scope>NUCLEOTIDE SEQUENCE [LARGE SCALE GENOMIC DNA]</scope>
    <source>
        <strain evidence="5 6">Sa1YUN3</strain>
    </source>
</reference>
<dbReference type="EMBL" id="JACSPQ010000006">
    <property type="protein sequence ID" value="MBD8002134.1"/>
    <property type="molecule type" value="Genomic_DNA"/>
</dbReference>
<evidence type="ECO:0000256" key="3">
    <source>
        <dbReference type="ARBA" id="ARBA00023163"/>
    </source>
</evidence>
<proteinExistence type="predicted"/>
<protein>
    <submittedName>
        <fullName evidence="5">AraC family transcriptional regulator</fullName>
    </submittedName>
</protein>
<comment type="caution">
    <text evidence="5">The sequence shown here is derived from an EMBL/GenBank/DDBJ whole genome shotgun (WGS) entry which is preliminary data.</text>
</comment>